<name>A0A2G1VTM5_9FLAO</name>
<evidence type="ECO:0000259" key="1">
    <source>
        <dbReference type="PROSITE" id="PS50871"/>
    </source>
</evidence>
<reference evidence="2 3" key="1">
    <citation type="submission" date="2017-08" db="EMBL/GenBank/DDBJ databases">
        <title>The whole genome shortgun sequences of strain Leeuwenhoekiella nanhaiensis G18 from the South China Sea.</title>
        <authorList>
            <person name="Liu Q."/>
        </authorList>
    </citation>
    <scope>NUCLEOTIDE SEQUENCE [LARGE SCALE GENOMIC DNA]</scope>
    <source>
        <strain evidence="2 3">G18</strain>
    </source>
</reference>
<evidence type="ECO:0000313" key="3">
    <source>
        <dbReference type="Proteomes" id="UP000229433"/>
    </source>
</evidence>
<organism evidence="2 3">
    <name type="scientific">Leeuwenhoekiella nanhaiensis</name>
    <dbReference type="NCBI Taxonomy" id="1655491"/>
    <lineage>
        <taxon>Bacteria</taxon>
        <taxon>Pseudomonadati</taxon>
        <taxon>Bacteroidota</taxon>
        <taxon>Flavobacteriia</taxon>
        <taxon>Flavobacteriales</taxon>
        <taxon>Flavobacteriaceae</taxon>
        <taxon>Leeuwenhoekiella</taxon>
    </lineage>
</organism>
<dbReference type="OrthoDB" id="1345111at2"/>
<gene>
    <name evidence="2" type="ORF">CJ305_04005</name>
</gene>
<accession>A0A2G1VTM5</accession>
<dbReference type="PROSITE" id="PS50871">
    <property type="entry name" value="C1Q"/>
    <property type="match status" value="1"/>
</dbReference>
<dbReference type="SUPFAM" id="SSF49842">
    <property type="entry name" value="TNF-like"/>
    <property type="match status" value="1"/>
</dbReference>
<evidence type="ECO:0000313" key="2">
    <source>
        <dbReference type="EMBL" id="PHQ30137.1"/>
    </source>
</evidence>
<dbReference type="InterPro" id="IPR008983">
    <property type="entry name" value="Tumour_necrosis_fac-like_dom"/>
</dbReference>
<dbReference type="EMBL" id="NQXA01000002">
    <property type="protein sequence ID" value="PHQ30137.1"/>
    <property type="molecule type" value="Genomic_DNA"/>
</dbReference>
<dbReference type="RefSeq" id="WP_099644972.1">
    <property type="nucleotide sequence ID" value="NZ_KZ319288.1"/>
</dbReference>
<dbReference type="Gene3D" id="2.60.120.40">
    <property type="match status" value="1"/>
</dbReference>
<sequence length="224" mass="24316">MRRIIFLLLLITQFPIYSQVGIGTTEPHPDVLVDINGALRVRQYIEGSANAARDSIAVFDGRGVVMSVPTRMLLANVEKSLVKAKLTSNFTIALLSNVIVKFNSEDFDLKDEFDPTTGYFTAEYAGIYRVSAQIKSSTLSIGDLGLSIYKTNAAGTVETKIAEENFVNVSVLGINVSPPTRSVSTLVQLEAGEKISFKVYSAVGLSLSGNTNGYDSFCTIEQVR</sequence>
<dbReference type="InterPro" id="IPR001073">
    <property type="entry name" value="C1q_dom"/>
</dbReference>
<proteinExistence type="predicted"/>
<comment type="caution">
    <text evidence="2">The sequence shown here is derived from an EMBL/GenBank/DDBJ whole genome shotgun (WGS) entry which is preliminary data.</text>
</comment>
<dbReference type="Proteomes" id="UP000229433">
    <property type="component" value="Unassembled WGS sequence"/>
</dbReference>
<dbReference type="Pfam" id="PF00386">
    <property type="entry name" value="C1q"/>
    <property type="match status" value="1"/>
</dbReference>
<feature type="domain" description="C1q" evidence="1">
    <location>
        <begin position="75"/>
        <end position="224"/>
    </location>
</feature>
<protein>
    <recommendedName>
        <fullName evidence="1">C1q domain-containing protein</fullName>
    </recommendedName>
</protein>
<dbReference type="AlphaFoldDB" id="A0A2G1VTM5"/>
<keyword evidence="3" id="KW-1185">Reference proteome</keyword>